<dbReference type="RefSeq" id="WP_077848554.1">
    <property type="nucleotide sequence ID" value="NZ_LZZM01000190.1"/>
</dbReference>
<dbReference type="PROSITE" id="PS50109">
    <property type="entry name" value="HIS_KIN"/>
    <property type="match status" value="1"/>
</dbReference>
<gene>
    <name evidence="9" type="primary">zraR_2</name>
    <name evidence="9" type="ORF">CLPUN_35350</name>
</gene>
<protein>
    <recommendedName>
        <fullName evidence="1">Stage 0 sporulation protein A homolog</fullName>
    </recommendedName>
</protein>
<dbReference type="Gene3D" id="3.40.50.2300">
    <property type="match status" value="1"/>
</dbReference>
<dbReference type="Pfam" id="PF00072">
    <property type="entry name" value="Response_reg"/>
    <property type="match status" value="1"/>
</dbReference>
<sequence>MKSVLVIDDTKSNRVFMAKCLESEGYDVVTANNGKNGVELLKTKIFDFIILDMKMPTMSGMETLKWIKWNSINIPIVIVTAYGTVKNAIECMNNDVIAYIQKPFTINRFKKCILDIEEKIKLKNNNIREIIPDNITEFNSDTEFASAERMADDVILIQTEQIIKNNMVTNLFDMIPYSVLILNYERQIIYSNNYFIHLLGIKSDEELIGFRQGEILKCIHANEKISGCGTTECCSVCGAVKAILESQTKKTAVRRECLMTMESKNGVISVELLIHAAPAEIINKDYTILVIKDISNEKRREAIEKIFFHDILNTSGSIRGLVDCMKESSEIEETRELINCVSETTNIMIDEIKTQVDLIEAEKGELKLNLSKFSLTELILKLIKYNNTHIDYEIKLECTNDFIIKSDKILVLRVINNMIKNALEASENESINIGVEKKENFVEIYVNNKEYIPREIQLQIFKRSFSTKGKGRGLGTYSMKLIGEDYLKGYIRFISEKDKGTKFTFGLPYKAN</sequence>
<dbReference type="Pfam" id="PF02518">
    <property type="entry name" value="HATPase_c"/>
    <property type="match status" value="1"/>
</dbReference>
<reference evidence="9 10" key="1">
    <citation type="submission" date="2016-05" db="EMBL/GenBank/DDBJ databases">
        <title>Microbial solvent formation.</title>
        <authorList>
            <person name="Poehlein A."/>
            <person name="Montoya Solano J.D."/>
            <person name="Flitsch S."/>
            <person name="Krabben P."/>
            <person name="Duerre P."/>
            <person name="Daniel R."/>
        </authorList>
    </citation>
    <scope>NUCLEOTIDE SEQUENCE [LARGE SCALE GENOMIC DNA]</scope>
    <source>
        <strain evidence="9 10">DSM 2619</strain>
    </source>
</reference>
<dbReference type="SMART" id="SM00387">
    <property type="entry name" value="HATPase_c"/>
    <property type="match status" value="1"/>
</dbReference>
<evidence type="ECO:0000256" key="3">
    <source>
        <dbReference type="ARBA" id="ARBA00022777"/>
    </source>
</evidence>
<dbReference type="InterPro" id="IPR001789">
    <property type="entry name" value="Sig_transdc_resp-reg_receiver"/>
</dbReference>
<evidence type="ECO:0000256" key="2">
    <source>
        <dbReference type="ARBA" id="ARBA00022553"/>
    </source>
</evidence>
<keyword evidence="2 6" id="KW-0597">Phosphoprotein</keyword>
<dbReference type="STRING" id="29367.CLPUN_35350"/>
<dbReference type="GO" id="GO:0000155">
    <property type="term" value="F:phosphorelay sensor kinase activity"/>
    <property type="evidence" value="ECO:0007669"/>
    <property type="project" value="TreeGrafter"/>
</dbReference>
<evidence type="ECO:0000259" key="8">
    <source>
        <dbReference type="PROSITE" id="PS50110"/>
    </source>
</evidence>
<comment type="caution">
    <text evidence="9">The sequence shown here is derived from an EMBL/GenBank/DDBJ whole genome shotgun (WGS) entry which is preliminary data.</text>
</comment>
<dbReference type="PANTHER" id="PTHR43547">
    <property type="entry name" value="TWO-COMPONENT HISTIDINE KINASE"/>
    <property type="match status" value="1"/>
</dbReference>
<dbReference type="Gene3D" id="3.30.565.10">
    <property type="entry name" value="Histidine kinase-like ATPase, C-terminal domain"/>
    <property type="match status" value="1"/>
</dbReference>
<dbReference type="SUPFAM" id="SSF52172">
    <property type="entry name" value="CheY-like"/>
    <property type="match status" value="1"/>
</dbReference>
<dbReference type="InterPro" id="IPR005467">
    <property type="entry name" value="His_kinase_dom"/>
</dbReference>
<dbReference type="InterPro" id="IPR036890">
    <property type="entry name" value="HATPase_C_sf"/>
</dbReference>
<dbReference type="PANTHER" id="PTHR43547:SF2">
    <property type="entry name" value="HYBRID SIGNAL TRANSDUCTION HISTIDINE KINASE C"/>
    <property type="match status" value="1"/>
</dbReference>
<feature type="domain" description="Histidine kinase" evidence="7">
    <location>
        <begin position="306"/>
        <end position="511"/>
    </location>
</feature>
<evidence type="ECO:0000256" key="1">
    <source>
        <dbReference type="ARBA" id="ARBA00018672"/>
    </source>
</evidence>
<dbReference type="PROSITE" id="PS50110">
    <property type="entry name" value="RESPONSE_REGULATORY"/>
    <property type="match status" value="1"/>
</dbReference>
<dbReference type="SUPFAM" id="SSF55874">
    <property type="entry name" value="ATPase domain of HSP90 chaperone/DNA topoisomerase II/histidine kinase"/>
    <property type="match status" value="1"/>
</dbReference>
<dbReference type="SMART" id="SM00448">
    <property type="entry name" value="REC"/>
    <property type="match status" value="1"/>
</dbReference>
<dbReference type="EMBL" id="LZZM01000190">
    <property type="protein sequence ID" value="OOM75098.1"/>
    <property type="molecule type" value="Genomic_DNA"/>
</dbReference>
<evidence type="ECO:0000313" key="9">
    <source>
        <dbReference type="EMBL" id="OOM75098.1"/>
    </source>
</evidence>
<dbReference type="CDD" id="cd00156">
    <property type="entry name" value="REC"/>
    <property type="match status" value="1"/>
</dbReference>
<proteinExistence type="predicted"/>
<evidence type="ECO:0000259" key="7">
    <source>
        <dbReference type="PROSITE" id="PS50109"/>
    </source>
</evidence>
<evidence type="ECO:0000313" key="10">
    <source>
        <dbReference type="Proteomes" id="UP000190890"/>
    </source>
</evidence>
<feature type="modified residue" description="4-aspartylphosphate" evidence="6">
    <location>
        <position position="52"/>
    </location>
</feature>
<name>A0A1S8TBI0_9CLOT</name>
<dbReference type="Gene3D" id="3.30.450.20">
    <property type="entry name" value="PAS domain"/>
    <property type="match status" value="1"/>
</dbReference>
<keyword evidence="3" id="KW-0808">Transferase</keyword>
<evidence type="ECO:0000256" key="6">
    <source>
        <dbReference type="PROSITE-ProRule" id="PRU00169"/>
    </source>
</evidence>
<evidence type="ECO:0000256" key="5">
    <source>
        <dbReference type="ARBA" id="ARBA00024867"/>
    </source>
</evidence>
<accession>A0A1S8TBI0</accession>
<organism evidence="9 10">
    <name type="scientific">Clostridium puniceum</name>
    <dbReference type="NCBI Taxonomy" id="29367"/>
    <lineage>
        <taxon>Bacteria</taxon>
        <taxon>Bacillati</taxon>
        <taxon>Bacillota</taxon>
        <taxon>Clostridia</taxon>
        <taxon>Eubacteriales</taxon>
        <taxon>Clostridiaceae</taxon>
        <taxon>Clostridium</taxon>
    </lineage>
</organism>
<dbReference type="AlphaFoldDB" id="A0A1S8TBI0"/>
<feature type="domain" description="Response regulatory" evidence="8">
    <location>
        <begin position="3"/>
        <end position="117"/>
    </location>
</feature>
<keyword evidence="10" id="KW-1185">Reference proteome</keyword>
<comment type="function">
    <text evidence="5">May play the central regulatory role in sporulation. It may be an element of the effector pathway responsible for the activation of sporulation genes in response to nutritional stress. Spo0A may act in concert with spo0H (a sigma factor) to control the expression of some genes that are critical to the sporulation process.</text>
</comment>
<dbReference type="OrthoDB" id="9792686at2"/>
<evidence type="ECO:0000256" key="4">
    <source>
        <dbReference type="ARBA" id="ARBA00023012"/>
    </source>
</evidence>
<dbReference type="InterPro" id="IPR003594">
    <property type="entry name" value="HATPase_dom"/>
</dbReference>
<keyword evidence="4" id="KW-0902">Two-component regulatory system</keyword>
<keyword evidence="3" id="KW-0418">Kinase</keyword>
<dbReference type="InterPro" id="IPR011006">
    <property type="entry name" value="CheY-like_superfamily"/>
</dbReference>
<dbReference type="Proteomes" id="UP000190890">
    <property type="component" value="Unassembled WGS sequence"/>
</dbReference>